<dbReference type="GO" id="GO:0005730">
    <property type="term" value="C:nucleolus"/>
    <property type="evidence" value="ECO:0007669"/>
    <property type="project" value="UniProtKB-SubCell"/>
</dbReference>
<dbReference type="AlphaFoldDB" id="A0A814SU77"/>
<dbReference type="GO" id="GO:0030686">
    <property type="term" value="C:90S preribosome"/>
    <property type="evidence" value="ECO:0007669"/>
    <property type="project" value="InterPro"/>
</dbReference>
<sequence>MGKIRYQKNKTKSKQNIEIIPDELEQPMDDIIDDDENDLAEHNEIDFDKRSVISNKTIKSLVSKKKDKIKLKRQFLLKRLHADHESKREAKERAARRKTVIVSDMKHEFENSLGQIESYLEEQRLALAEKKNTRKQIPSQAERNRQSQANIDIFNKISQSVEYSTKPFELIKKQLEQQIVSSKKKKIDNLF</sequence>
<organism evidence="4 6">
    <name type="scientific">Rotaria sordida</name>
    <dbReference type="NCBI Taxonomy" id="392033"/>
    <lineage>
        <taxon>Eukaryota</taxon>
        <taxon>Metazoa</taxon>
        <taxon>Spiralia</taxon>
        <taxon>Gnathifera</taxon>
        <taxon>Rotifera</taxon>
        <taxon>Eurotatoria</taxon>
        <taxon>Bdelloidea</taxon>
        <taxon>Philodinida</taxon>
        <taxon>Philodinidae</taxon>
        <taxon>Rotaria</taxon>
    </lineage>
</organism>
<dbReference type="Proteomes" id="UP000663854">
    <property type="component" value="Unassembled WGS sequence"/>
</dbReference>
<evidence type="ECO:0000256" key="3">
    <source>
        <dbReference type="ARBA" id="ARBA00023242"/>
    </source>
</evidence>
<dbReference type="GO" id="GO:0000462">
    <property type="term" value="P:maturation of SSU-rRNA from tricistronic rRNA transcript (SSU-rRNA, 5.8S rRNA, LSU-rRNA)"/>
    <property type="evidence" value="ECO:0007669"/>
    <property type="project" value="InterPro"/>
</dbReference>
<proteinExistence type="inferred from homology"/>
<name>A0A814SU77_9BILA</name>
<evidence type="ECO:0000313" key="7">
    <source>
        <dbReference type="Proteomes" id="UP000663870"/>
    </source>
</evidence>
<dbReference type="InterPro" id="IPR028160">
    <property type="entry name" value="Slx9-like"/>
</dbReference>
<gene>
    <name evidence="5" type="ORF">JXQ802_LOCUS34337</name>
    <name evidence="4" type="ORF">PYM288_LOCUS22310</name>
</gene>
<keyword evidence="3" id="KW-0539">Nucleus</keyword>
<dbReference type="Proteomes" id="UP000663870">
    <property type="component" value="Unassembled WGS sequence"/>
</dbReference>
<evidence type="ECO:0000313" key="5">
    <source>
        <dbReference type="EMBL" id="CAF1393414.1"/>
    </source>
</evidence>
<evidence type="ECO:0000313" key="6">
    <source>
        <dbReference type="Proteomes" id="UP000663854"/>
    </source>
</evidence>
<dbReference type="Pfam" id="PF15341">
    <property type="entry name" value="SLX9"/>
    <property type="match status" value="1"/>
</dbReference>
<reference evidence="4" key="1">
    <citation type="submission" date="2021-02" db="EMBL/GenBank/DDBJ databases">
        <authorList>
            <person name="Nowell W R."/>
        </authorList>
    </citation>
    <scope>NUCLEOTIDE SEQUENCE</scope>
</reference>
<evidence type="ECO:0000313" key="4">
    <source>
        <dbReference type="EMBL" id="CAF1152615.1"/>
    </source>
</evidence>
<accession>A0A814SU77</accession>
<evidence type="ECO:0000256" key="2">
    <source>
        <dbReference type="ARBA" id="ARBA00011022"/>
    </source>
</evidence>
<keyword evidence="7" id="KW-1185">Reference proteome</keyword>
<evidence type="ECO:0000256" key="1">
    <source>
        <dbReference type="ARBA" id="ARBA00004604"/>
    </source>
</evidence>
<dbReference type="EMBL" id="CAJNOH010000947">
    <property type="protein sequence ID" value="CAF1152615.1"/>
    <property type="molecule type" value="Genomic_DNA"/>
</dbReference>
<dbReference type="GO" id="GO:0030688">
    <property type="term" value="C:preribosome, small subunit precursor"/>
    <property type="evidence" value="ECO:0007669"/>
    <property type="project" value="InterPro"/>
</dbReference>
<comment type="subcellular location">
    <subcellularLocation>
        <location evidence="1">Nucleus</location>
        <location evidence="1">Nucleolus</location>
    </subcellularLocation>
</comment>
<dbReference type="EMBL" id="CAJNOL010001626">
    <property type="protein sequence ID" value="CAF1393414.1"/>
    <property type="molecule type" value="Genomic_DNA"/>
</dbReference>
<protein>
    <submittedName>
        <fullName evidence="4">Uncharacterized protein</fullName>
    </submittedName>
</protein>
<comment type="caution">
    <text evidence="4">The sequence shown here is derived from an EMBL/GenBank/DDBJ whole genome shotgun (WGS) entry which is preliminary data.</text>
</comment>
<comment type="similarity">
    <text evidence="2">Belongs to the SLX9 family.</text>
</comment>